<dbReference type="InterPro" id="IPR036397">
    <property type="entry name" value="RNaseH_sf"/>
</dbReference>
<proteinExistence type="inferred from homology"/>
<dbReference type="Proteomes" id="UP001159364">
    <property type="component" value="Linkage Group LG02"/>
</dbReference>
<evidence type="ECO:0000313" key="10">
    <source>
        <dbReference type="Proteomes" id="UP001159364"/>
    </source>
</evidence>
<comment type="similarity">
    <text evidence="7">Belongs to the exonuclease superfamily. TREX family.</text>
</comment>
<dbReference type="InterPro" id="IPR040393">
    <property type="entry name" value="TREX1/2"/>
</dbReference>
<dbReference type="FunFam" id="3.30.420.10:FF:000081">
    <property type="entry name" value="Exonuclease DPD1 chloroplastic/mitochondrial"/>
    <property type="match status" value="1"/>
</dbReference>
<protein>
    <recommendedName>
        <fullName evidence="8">Exonuclease domain-containing protein</fullName>
    </recommendedName>
</protein>
<dbReference type="InterPro" id="IPR013520">
    <property type="entry name" value="Ribonucl_H"/>
</dbReference>
<dbReference type="Pfam" id="PF00929">
    <property type="entry name" value="RNase_T"/>
    <property type="match status" value="1"/>
</dbReference>
<feature type="domain" description="Exonuclease" evidence="8">
    <location>
        <begin position="119"/>
        <end position="299"/>
    </location>
</feature>
<evidence type="ECO:0000256" key="2">
    <source>
        <dbReference type="ARBA" id="ARBA00022722"/>
    </source>
</evidence>
<dbReference type="GO" id="GO:0003676">
    <property type="term" value="F:nucleic acid binding"/>
    <property type="evidence" value="ECO:0007669"/>
    <property type="project" value="InterPro"/>
</dbReference>
<dbReference type="GO" id="GO:0006308">
    <property type="term" value="P:DNA catabolic process"/>
    <property type="evidence" value="ECO:0007669"/>
    <property type="project" value="TreeGrafter"/>
</dbReference>
<dbReference type="PANTHER" id="PTHR13058">
    <property type="entry name" value="THREE PRIME REPAIR EXONUCLEASE 1, 2"/>
    <property type="match status" value="1"/>
</dbReference>
<comment type="cofactor">
    <cofactor evidence="1">
        <name>Mg(2+)</name>
        <dbReference type="ChEBI" id="CHEBI:18420"/>
    </cofactor>
</comment>
<keyword evidence="10" id="KW-1185">Reference proteome</keyword>
<dbReference type="GO" id="GO:0008296">
    <property type="term" value="F:3'-5'-DNA exonuclease activity"/>
    <property type="evidence" value="ECO:0007669"/>
    <property type="project" value="TreeGrafter"/>
</dbReference>
<dbReference type="SUPFAM" id="SSF53098">
    <property type="entry name" value="Ribonuclease H-like"/>
    <property type="match status" value="1"/>
</dbReference>
<evidence type="ECO:0000256" key="4">
    <source>
        <dbReference type="ARBA" id="ARBA00022801"/>
    </source>
</evidence>
<keyword evidence="4" id="KW-0378">Hydrolase</keyword>
<evidence type="ECO:0000256" key="6">
    <source>
        <dbReference type="ARBA" id="ARBA00022842"/>
    </source>
</evidence>
<sequence>MLLLPRCRIYSLASFCNRLETRCGSISSFRLLALKANGLEGGYSKRFIRRPLSTKAGGRSKTSHSSETANIRDGILDNKFSASSTMNVNKIEATEFLKLQRYNIQQLVSGNKDLDDLVTVIVFDLETTGLSRERDQIIEIALQDLRGGKNSTFQSLVNPGRHVTNWHIHGITTDMVCRPEVPRMEELISILLQFVRSRQKPNGYVLFVAHNARAFDVPFLVKAFSRCNIDIPLDWFFLDTIPLAREVMKSEGSKVPYKVSLQALGDKYDIKQIGTAHRSMSDVKRLSLIFQRLTFELKLPLSGILEKAFSHLDTTSTKKKKN</sequence>
<evidence type="ECO:0000256" key="3">
    <source>
        <dbReference type="ARBA" id="ARBA00022723"/>
    </source>
</evidence>
<keyword evidence="3" id="KW-0479">Metal-binding</keyword>
<dbReference type="InterPro" id="IPR012337">
    <property type="entry name" value="RNaseH-like_sf"/>
</dbReference>
<dbReference type="PANTHER" id="PTHR13058:SF19">
    <property type="entry name" value="LD40940P"/>
    <property type="match status" value="1"/>
</dbReference>
<name>A0AAV8U187_9ROSI</name>
<evidence type="ECO:0000256" key="7">
    <source>
        <dbReference type="ARBA" id="ARBA00025769"/>
    </source>
</evidence>
<keyword evidence="5" id="KW-0269">Exonuclease</keyword>
<dbReference type="GO" id="GO:0046872">
    <property type="term" value="F:metal ion binding"/>
    <property type="evidence" value="ECO:0007669"/>
    <property type="project" value="UniProtKB-KW"/>
</dbReference>
<keyword evidence="6" id="KW-0460">Magnesium</keyword>
<organism evidence="9 10">
    <name type="scientific">Erythroxylum novogranatense</name>
    <dbReference type="NCBI Taxonomy" id="1862640"/>
    <lineage>
        <taxon>Eukaryota</taxon>
        <taxon>Viridiplantae</taxon>
        <taxon>Streptophyta</taxon>
        <taxon>Embryophyta</taxon>
        <taxon>Tracheophyta</taxon>
        <taxon>Spermatophyta</taxon>
        <taxon>Magnoliopsida</taxon>
        <taxon>eudicotyledons</taxon>
        <taxon>Gunneridae</taxon>
        <taxon>Pentapetalae</taxon>
        <taxon>rosids</taxon>
        <taxon>fabids</taxon>
        <taxon>Malpighiales</taxon>
        <taxon>Erythroxylaceae</taxon>
        <taxon>Erythroxylum</taxon>
    </lineage>
</organism>
<dbReference type="CDD" id="cd06127">
    <property type="entry name" value="DEDDh"/>
    <property type="match status" value="1"/>
</dbReference>
<evidence type="ECO:0000256" key="1">
    <source>
        <dbReference type="ARBA" id="ARBA00001946"/>
    </source>
</evidence>
<dbReference type="AlphaFoldDB" id="A0AAV8U187"/>
<accession>A0AAV8U187</accession>
<keyword evidence="2" id="KW-0540">Nuclease</keyword>
<gene>
    <name evidence="9" type="ORF">K2173_027216</name>
</gene>
<evidence type="ECO:0000313" key="9">
    <source>
        <dbReference type="EMBL" id="KAJ8772039.1"/>
    </source>
</evidence>
<reference evidence="9 10" key="1">
    <citation type="submission" date="2021-09" db="EMBL/GenBank/DDBJ databases">
        <title>Genomic insights and catalytic innovation underlie evolution of tropane alkaloids biosynthesis.</title>
        <authorList>
            <person name="Wang Y.-J."/>
            <person name="Tian T."/>
            <person name="Huang J.-P."/>
            <person name="Huang S.-X."/>
        </authorList>
    </citation>
    <scope>NUCLEOTIDE SEQUENCE [LARGE SCALE GENOMIC DNA]</scope>
    <source>
        <strain evidence="9">KIB-2018</strain>
        <tissue evidence="9">Leaf</tissue>
    </source>
</reference>
<evidence type="ECO:0000256" key="5">
    <source>
        <dbReference type="ARBA" id="ARBA00022839"/>
    </source>
</evidence>
<dbReference type="GO" id="GO:0005737">
    <property type="term" value="C:cytoplasm"/>
    <property type="evidence" value="ECO:0007669"/>
    <property type="project" value="TreeGrafter"/>
</dbReference>
<comment type="caution">
    <text evidence="9">The sequence shown here is derived from an EMBL/GenBank/DDBJ whole genome shotgun (WGS) entry which is preliminary data.</text>
</comment>
<dbReference type="SMART" id="SM00479">
    <property type="entry name" value="EXOIII"/>
    <property type="match status" value="1"/>
</dbReference>
<dbReference type="EMBL" id="JAIWQS010000002">
    <property type="protein sequence ID" value="KAJ8772039.1"/>
    <property type="molecule type" value="Genomic_DNA"/>
</dbReference>
<dbReference type="Gene3D" id="3.30.420.10">
    <property type="entry name" value="Ribonuclease H-like superfamily/Ribonuclease H"/>
    <property type="match status" value="1"/>
</dbReference>
<evidence type="ECO:0000259" key="8">
    <source>
        <dbReference type="SMART" id="SM00479"/>
    </source>
</evidence>